<evidence type="ECO:0000256" key="1">
    <source>
        <dbReference type="SAM" id="SignalP"/>
    </source>
</evidence>
<evidence type="ECO:0000313" key="2">
    <source>
        <dbReference type="EMBL" id="KAF4029434.1"/>
    </source>
</evidence>
<feature type="signal peptide" evidence="1">
    <location>
        <begin position="1"/>
        <end position="16"/>
    </location>
</feature>
<sequence length="106" mass="11773">MLVIVAFVTWSTIATAENAAEFSPNVPNKRSRYLTGSKTTADLGALNEERVGATTPSFKQLFGLFKLPKISSFPGQQQLKAFLKKLDARRIARLRKKYDANIAHGF</sequence>
<reference evidence="2" key="1">
    <citation type="submission" date="2020-04" db="EMBL/GenBank/DDBJ databases">
        <title>Hybrid Assembly of Korean Phytophthora infestans isolates.</title>
        <authorList>
            <person name="Prokchorchik M."/>
            <person name="Lee Y."/>
            <person name="Seo J."/>
            <person name="Cho J.-H."/>
            <person name="Park Y.-E."/>
            <person name="Jang D.-C."/>
            <person name="Im J.-S."/>
            <person name="Choi J.-G."/>
            <person name="Park H.-J."/>
            <person name="Lee G.-B."/>
            <person name="Lee Y.-G."/>
            <person name="Hong S.-Y."/>
            <person name="Cho K."/>
            <person name="Sohn K.H."/>
        </authorList>
    </citation>
    <scope>NUCLEOTIDE SEQUENCE</scope>
    <source>
        <strain evidence="2">KR_1_A1</strain>
        <strain evidence="3">KR_2_A2</strain>
    </source>
</reference>
<dbReference type="EMBL" id="WSZM01000815">
    <property type="protein sequence ID" value="KAF4029434.1"/>
    <property type="molecule type" value="Genomic_DNA"/>
</dbReference>
<comment type="caution">
    <text evidence="2">The sequence shown here is derived from an EMBL/GenBank/DDBJ whole genome shotgun (WGS) entry which is preliminary data.</text>
</comment>
<evidence type="ECO:0008006" key="5">
    <source>
        <dbReference type="Google" id="ProtNLM"/>
    </source>
</evidence>
<feature type="chain" id="PRO_5036239839" description="Secreted RxLR effector peptide protein" evidence="1">
    <location>
        <begin position="17"/>
        <end position="106"/>
    </location>
</feature>
<evidence type="ECO:0000313" key="3">
    <source>
        <dbReference type="EMBL" id="KAF4138582.1"/>
    </source>
</evidence>
<accession>A0A833VUL5</accession>
<name>A0A833VUL5_PHYIN</name>
<dbReference type="Proteomes" id="UP000602510">
    <property type="component" value="Unassembled WGS sequence"/>
</dbReference>
<keyword evidence="4" id="KW-1185">Reference proteome</keyword>
<dbReference type="EMBL" id="JAACNO010001664">
    <property type="protein sequence ID" value="KAF4138582.1"/>
    <property type="molecule type" value="Genomic_DNA"/>
</dbReference>
<dbReference type="AlphaFoldDB" id="A0A833VUL5"/>
<evidence type="ECO:0000313" key="4">
    <source>
        <dbReference type="Proteomes" id="UP000602510"/>
    </source>
</evidence>
<keyword evidence="1" id="KW-0732">Signal</keyword>
<gene>
    <name evidence="2" type="ORF">GN244_ATG18827</name>
    <name evidence="3" type="ORF">GN958_ATG12230</name>
</gene>
<organism evidence="2 4">
    <name type="scientific">Phytophthora infestans</name>
    <name type="common">Potato late blight agent</name>
    <name type="synonym">Botrytis infestans</name>
    <dbReference type="NCBI Taxonomy" id="4787"/>
    <lineage>
        <taxon>Eukaryota</taxon>
        <taxon>Sar</taxon>
        <taxon>Stramenopiles</taxon>
        <taxon>Oomycota</taxon>
        <taxon>Peronosporomycetes</taxon>
        <taxon>Peronosporales</taxon>
        <taxon>Peronosporaceae</taxon>
        <taxon>Phytophthora</taxon>
    </lineage>
</organism>
<proteinExistence type="predicted"/>
<protein>
    <recommendedName>
        <fullName evidence="5">Secreted RxLR effector peptide protein</fullName>
    </recommendedName>
</protein>
<dbReference type="Proteomes" id="UP000704712">
    <property type="component" value="Unassembled WGS sequence"/>
</dbReference>